<feature type="chain" id="PRO_5036137880" evidence="1">
    <location>
        <begin position="19"/>
        <end position="224"/>
    </location>
</feature>
<feature type="signal peptide" evidence="1">
    <location>
        <begin position="1"/>
        <end position="18"/>
    </location>
</feature>
<accession>A0A5B0PYL4</accession>
<dbReference type="AlphaFoldDB" id="A0A5B0PYL4"/>
<evidence type="ECO:0000313" key="2">
    <source>
        <dbReference type="EMBL" id="KAA1106008.1"/>
    </source>
</evidence>
<dbReference type="EMBL" id="VDEP01000240">
    <property type="protein sequence ID" value="KAA1120917.1"/>
    <property type="molecule type" value="Genomic_DNA"/>
</dbReference>
<dbReference type="Proteomes" id="UP000325313">
    <property type="component" value="Unassembled WGS sequence"/>
</dbReference>
<evidence type="ECO:0000313" key="4">
    <source>
        <dbReference type="Proteomes" id="UP000324748"/>
    </source>
</evidence>
<keyword evidence="1" id="KW-0732">Signal</keyword>
<evidence type="ECO:0000313" key="3">
    <source>
        <dbReference type="EMBL" id="KAA1120917.1"/>
    </source>
</evidence>
<gene>
    <name evidence="2" type="ORF">PGT21_026355</name>
    <name evidence="3" type="ORF">PGTUg99_017526</name>
</gene>
<proteinExistence type="predicted"/>
<reference evidence="4 5" key="1">
    <citation type="submission" date="2019-05" db="EMBL/GenBank/DDBJ databases">
        <title>Emergence of the Ug99 lineage of the wheat stem rust pathogen through somatic hybridization.</title>
        <authorList>
            <person name="Li F."/>
            <person name="Upadhyaya N.M."/>
            <person name="Sperschneider J."/>
            <person name="Matny O."/>
            <person name="Nguyen-Phuc H."/>
            <person name="Mago R."/>
            <person name="Raley C."/>
            <person name="Miller M.E."/>
            <person name="Silverstein K.A.T."/>
            <person name="Henningsen E."/>
            <person name="Hirsch C.D."/>
            <person name="Visser B."/>
            <person name="Pretorius Z.A."/>
            <person name="Steffenson B.J."/>
            <person name="Schwessinger B."/>
            <person name="Dodds P.N."/>
            <person name="Figueroa M."/>
        </authorList>
    </citation>
    <scope>NUCLEOTIDE SEQUENCE [LARGE SCALE GENOMIC DNA]</scope>
    <source>
        <strain evidence="2">21-0</strain>
        <strain evidence="3 5">Ug99</strain>
    </source>
</reference>
<evidence type="ECO:0000313" key="5">
    <source>
        <dbReference type="Proteomes" id="UP000325313"/>
    </source>
</evidence>
<dbReference type="Proteomes" id="UP000324748">
    <property type="component" value="Unassembled WGS sequence"/>
</dbReference>
<protein>
    <submittedName>
        <fullName evidence="2">Uncharacterized protein</fullName>
    </submittedName>
</protein>
<comment type="caution">
    <text evidence="2">The sequence shown here is derived from an EMBL/GenBank/DDBJ whole genome shotgun (WGS) entry which is preliminary data.</text>
</comment>
<evidence type="ECO:0000256" key="1">
    <source>
        <dbReference type="SAM" id="SignalP"/>
    </source>
</evidence>
<dbReference type="EMBL" id="VSWC01000040">
    <property type="protein sequence ID" value="KAA1106008.1"/>
    <property type="molecule type" value="Genomic_DNA"/>
</dbReference>
<sequence>MSLSHLLCFLLWLQLTIACLYPEDDWLTAFAERLAADIEVDSSGNLDQSFTYEEGTHLKRARPSDIYDCNELNPSCPEAQSGCMQEFHPIFIPSDQPTQGRGSPQPKRACKDQSILLQKHPHNHHETAKGIGFWTDIKILSANELNDAFQKMLNIDRPRRGVSTLSDVFGLLRSELKASLNTNQDEEHGHVANQYQKYYQEAINDIYLETQFLPVGTESLKIEF</sequence>
<organism evidence="2 4">
    <name type="scientific">Puccinia graminis f. sp. tritici</name>
    <dbReference type="NCBI Taxonomy" id="56615"/>
    <lineage>
        <taxon>Eukaryota</taxon>
        <taxon>Fungi</taxon>
        <taxon>Dikarya</taxon>
        <taxon>Basidiomycota</taxon>
        <taxon>Pucciniomycotina</taxon>
        <taxon>Pucciniomycetes</taxon>
        <taxon>Pucciniales</taxon>
        <taxon>Pucciniaceae</taxon>
        <taxon>Puccinia</taxon>
    </lineage>
</organism>
<keyword evidence="4" id="KW-1185">Reference proteome</keyword>
<name>A0A5B0PYL4_PUCGR</name>